<dbReference type="InterPro" id="IPR011990">
    <property type="entry name" value="TPR-like_helical_dom_sf"/>
</dbReference>
<sequence length="977" mass="111868">MEDQEKKHIVRNLTELVDNTKWNTTCITIPMEAGVFGADDISLLESIPNERMRVLEFYRIFMTKHNSYQHLIATVSKAYQSGAVKILSELDPTKYSFQWEQQISPRSTNEANQTGQTIQQPAAVSIFNIPMRILGFFRRTPTNQHLYHQQGGTTEDEPNKNAKTTQQRGTSLNTSQRSLSVRFDVLNPTRLFTGRMKELRELHEKLQKSKNKPAVVSQMTSVAGLGGIGKTELARMFIQKYSEEFNNNVIWISAETEDTLAESFRRLATDYLKLAQKNVDGNEKHQKTLIDEVYKFFEHKTCLFVFDNAESNEVLQKFLPLQVANPPFVLITSRDREWAFVVEMLELNEMEEIDAISLVKTGLGIQDTTQDDMVVQLVKALQCYPLALCQAISYIKQQNVFQNYSIAEYLEEYKSRSEILLNCEIRPAAVCTYTKTTLTTWKLTTELILANKECGKKAMRMLNMVSYFQPDKIPIKLLLSDNTGTAEKQTAAEENSTISSNETHPAEKNKKALQLLEKYSMVNIQPKEQTISIHRLVQEVTRIELRRNEQEEATLKHALQLLSGNVELTCTCINHFCSVYKYCQAYKKLVLDFKDVPWRILQELHTDSTSIRFYSGVSVGNELKETLQKHVSSDNVDVVQLKRWIAVANYRAGNFEAAIKIFEQILPAYLENKAGLFTKKDTLNVQNFLSVCLKETGKRSECLKSMLQTYESSKAVHGLNHWWTIQALVETANCLRELGHFKKPFVENAEYLQGLNSDLSVLEPLEIVSLLKAAYENNKHLISSDSSYSRRMRSIASFFYNIGDNDTASTIANYVYQIGRNSNYTKIQVEAMKCLNLLSILKSKEGKHEDALEKYKEIHTFSSKTIGSSHIDTLTYKTNMLIELRVLGQPEAALVGFHDVLETLMKNYPNHPDVFQTELRIGVTLFKLKKHEESLALLVNLRKRIEDRFGPTFPLLSDVTYSIENVKKFVVNEDLTH</sequence>
<evidence type="ECO:0008006" key="6">
    <source>
        <dbReference type="Google" id="ProtNLM"/>
    </source>
</evidence>
<evidence type="ECO:0000259" key="2">
    <source>
        <dbReference type="Pfam" id="PF00931"/>
    </source>
</evidence>
<keyword evidence="5" id="KW-1185">Reference proteome</keyword>
<evidence type="ECO:0000313" key="4">
    <source>
        <dbReference type="EMBL" id="CAL8068897.1"/>
    </source>
</evidence>
<feature type="domain" description="NB-ARC" evidence="2">
    <location>
        <begin position="197"/>
        <end position="339"/>
    </location>
</feature>
<dbReference type="PANTHER" id="PTHR35205">
    <property type="entry name" value="NB-ARC AND TPR DOMAIN PROTEIN"/>
    <property type="match status" value="1"/>
</dbReference>
<dbReference type="SUPFAM" id="SSF52540">
    <property type="entry name" value="P-loop containing nucleoside triphosphate hydrolases"/>
    <property type="match status" value="1"/>
</dbReference>
<proteinExistence type="predicted"/>
<dbReference type="Pfam" id="PF25000">
    <property type="entry name" value="DUF7779"/>
    <property type="match status" value="1"/>
</dbReference>
<feature type="domain" description="DUF7779" evidence="3">
    <location>
        <begin position="454"/>
        <end position="548"/>
    </location>
</feature>
<feature type="region of interest" description="Disordered" evidence="1">
    <location>
        <begin position="146"/>
        <end position="174"/>
    </location>
</feature>
<feature type="compositionally biased region" description="Polar residues" evidence="1">
    <location>
        <begin position="486"/>
        <end position="503"/>
    </location>
</feature>
<gene>
    <name evidence="4" type="ORF">ODALV1_LOCUS517</name>
</gene>
<comment type="caution">
    <text evidence="4">The sequence shown here is derived from an EMBL/GenBank/DDBJ whole genome shotgun (WGS) entry which is preliminary data.</text>
</comment>
<dbReference type="Proteomes" id="UP001642540">
    <property type="component" value="Unassembled WGS sequence"/>
</dbReference>
<dbReference type="Gene3D" id="1.25.40.10">
    <property type="entry name" value="Tetratricopeptide repeat domain"/>
    <property type="match status" value="2"/>
</dbReference>
<feature type="region of interest" description="Disordered" evidence="1">
    <location>
        <begin position="486"/>
        <end position="507"/>
    </location>
</feature>
<dbReference type="PANTHER" id="PTHR35205:SF1">
    <property type="entry name" value="ZU5 DOMAIN-CONTAINING PROTEIN"/>
    <property type="match status" value="1"/>
</dbReference>
<evidence type="ECO:0000259" key="3">
    <source>
        <dbReference type="Pfam" id="PF25000"/>
    </source>
</evidence>
<dbReference type="InterPro" id="IPR027417">
    <property type="entry name" value="P-loop_NTPase"/>
</dbReference>
<evidence type="ECO:0000313" key="5">
    <source>
        <dbReference type="Proteomes" id="UP001642540"/>
    </source>
</evidence>
<dbReference type="InterPro" id="IPR002182">
    <property type="entry name" value="NB-ARC"/>
</dbReference>
<organism evidence="4 5">
    <name type="scientific">Orchesella dallaii</name>
    <dbReference type="NCBI Taxonomy" id="48710"/>
    <lineage>
        <taxon>Eukaryota</taxon>
        <taxon>Metazoa</taxon>
        <taxon>Ecdysozoa</taxon>
        <taxon>Arthropoda</taxon>
        <taxon>Hexapoda</taxon>
        <taxon>Collembola</taxon>
        <taxon>Entomobryomorpha</taxon>
        <taxon>Entomobryoidea</taxon>
        <taxon>Orchesellidae</taxon>
        <taxon>Orchesellinae</taxon>
        <taxon>Orchesella</taxon>
    </lineage>
</organism>
<dbReference type="Gene3D" id="3.40.50.300">
    <property type="entry name" value="P-loop containing nucleotide triphosphate hydrolases"/>
    <property type="match status" value="1"/>
</dbReference>
<dbReference type="SUPFAM" id="SSF48452">
    <property type="entry name" value="TPR-like"/>
    <property type="match status" value="1"/>
</dbReference>
<feature type="compositionally biased region" description="Polar residues" evidence="1">
    <location>
        <begin position="161"/>
        <end position="174"/>
    </location>
</feature>
<name>A0ABP1PJI0_9HEXA</name>
<dbReference type="InterPro" id="IPR056681">
    <property type="entry name" value="DUF7779"/>
</dbReference>
<protein>
    <recommendedName>
        <fullName evidence="6">NB-ARC domain-containing protein</fullName>
    </recommendedName>
</protein>
<dbReference type="Pfam" id="PF00931">
    <property type="entry name" value="NB-ARC"/>
    <property type="match status" value="1"/>
</dbReference>
<evidence type="ECO:0000256" key="1">
    <source>
        <dbReference type="SAM" id="MobiDB-lite"/>
    </source>
</evidence>
<reference evidence="4 5" key="1">
    <citation type="submission" date="2024-08" db="EMBL/GenBank/DDBJ databases">
        <authorList>
            <person name="Cucini C."/>
            <person name="Frati F."/>
        </authorList>
    </citation>
    <scope>NUCLEOTIDE SEQUENCE [LARGE SCALE GENOMIC DNA]</scope>
</reference>
<accession>A0ABP1PJI0</accession>
<dbReference type="EMBL" id="CAXLJM020000002">
    <property type="protein sequence ID" value="CAL8068897.1"/>
    <property type="molecule type" value="Genomic_DNA"/>
</dbReference>